<dbReference type="RefSeq" id="WP_036855328.1">
    <property type="nucleotide sequence ID" value="NZ_JRNU01000018.1"/>
</dbReference>
<evidence type="ECO:0000313" key="2">
    <source>
        <dbReference type="EMBL" id="KGF52051.1"/>
    </source>
</evidence>
<keyword evidence="3" id="KW-1185">Reference proteome</keyword>
<protein>
    <submittedName>
        <fullName evidence="2">Glycosyl transferase family 2</fullName>
    </submittedName>
</protein>
<comment type="caution">
    <text evidence="2">The sequence shown here is derived from an EMBL/GenBank/DDBJ whole genome shotgun (WGS) entry which is preliminary data.</text>
</comment>
<evidence type="ECO:0000259" key="1">
    <source>
        <dbReference type="Pfam" id="PF00535"/>
    </source>
</evidence>
<reference evidence="2 3" key="1">
    <citation type="submission" date="2014-07" db="EMBL/GenBank/DDBJ databases">
        <authorList>
            <person name="McCorrison J."/>
            <person name="Sanka R."/>
            <person name="Torralba M."/>
            <person name="Gillis M."/>
            <person name="Haft D.H."/>
            <person name="Methe B."/>
            <person name="Sutton G."/>
            <person name="Nelson K.E."/>
        </authorList>
    </citation>
    <scope>NUCLEOTIDE SEQUENCE [LARGE SCALE GENOMIC DNA]</scope>
    <source>
        <strain evidence="2 3">DNF00058</strain>
    </source>
</reference>
<evidence type="ECO:0000313" key="3">
    <source>
        <dbReference type="Proteomes" id="UP000029614"/>
    </source>
</evidence>
<name>A0A096AZ72_9BACT</name>
<dbReference type="SUPFAM" id="SSF53448">
    <property type="entry name" value="Nucleotide-diphospho-sugar transferases"/>
    <property type="match status" value="1"/>
</dbReference>
<dbReference type="CDD" id="cd00761">
    <property type="entry name" value="Glyco_tranf_GTA_type"/>
    <property type="match status" value="1"/>
</dbReference>
<keyword evidence="2" id="KW-0808">Transferase</keyword>
<accession>A0A096AZ72</accession>
<dbReference type="GO" id="GO:0016758">
    <property type="term" value="F:hexosyltransferase activity"/>
    <property type="evidence" value="ECO:0007669"/>
    <property type="project" value="UniProtKB-ARBA"/>
</dbReference>
<dbReference type="AlphaFoldDB" id="A0A096AZ72"/>
<dbReference type="InterPro" id="IPR001173">
    <property type="entry name" value="Glyco_trans_2-like"/>
</dbReference>
<dbReference type="Pfam" id="PF00535">
    <property type="entry name" value="Glycos_transf_2"/>
    <property type="match status" value="1"/>
</dbReference>
<dbReference type="OrthoDB" id="1114838at2"/>
<gene>
    <name evidence="2" type="ORF">HMPREF9302_05155</name>
</gene>
<feature type="domain" description="Glycosyltransferase 2-like" evidence="1">
    <location>
        <begin position="4"/>
        <end position="163"/>
    </location>
</feature>
<organism evidence="2 3">
    <name type="scientific">Prevotella amnii DNF00058</name>
    <dbReference type="NCBI Taxonomy" id="1401066"/>
    <lineage>
        <taxon>Bacteria</taxon>
        <taxon>Pseudomonadati</taxon>
        <taxon>Bacteroidota</taxon>
        <taxon>Bacteroidia</taxon>
        <taxon>Bacteroidales</taxon>
        <taxon>Prevotellaceae</taxon>
        <taxon>Prevotella</taxon>
    </lineage>
</organism>
<dbReference type="InterPro" id="IPR029044">
    <property type="entry name" value="Nucleotide-diphossugar_trans"/>
</dbReference>
<dbReference type="EMBL" id="JRNU01000018">
    <property type="protein sequence ID" value="KGF52051.1"/>
    <property type="molecule type" value="Genomic_DNA"/>
</dbReference>
<sequence>MILSIIIPIYNVAEYLPLCLNSVFRQGLKEESFEIILINDGSTDNSLDICKEYVRRHDNICLIDKKNEGVAVARNKGIEIAKGKYIAFLDADDYLLDNGYKIVLDAFSKRSNFDVLHFYSSYDNWEKKPIDNSIDFEGTGHEYIVKQGLPSFCWLCLYRKEFLDKHNIRFKKLIVGEDQLFSSQVYIANPRLASTKANFYRYVIHKNSATTKRSIKHARQCVEDYLSSYKDILLTMAKYGITVENKVVYDKCLRSLNSKKMFGLSRIFSANYSPETYDRVLVKCKKIGFYPFKESSNTIKGKVITYIMNISLKKYFSYKLSSFIFNNVIVPYIMPIIRKKL</sequence>
<proteinExistence type="predicted"/>
<dbReference type="Gene3D" id="3.90.550.10">
    <property type="entry name" value="Spore Coat Polysaccharide Biosynthesis Protein SpsA, Chain A"/>
    <property type="match status" value="1"/>
</dbReference>
<dbReference type="PANTHER" id="PTHR22916">
    <property type="entry name" value="GLYCOSYLTRANSFERASE"/>
    <property type="match status" value="1"/>
</dbReference>
<dbReference type="PANTHER" id="PTHR22916:SF3">
    <property type="entry name" value="UDP-GLCNAC:BETAGAL BETA-1,3-N-ACETYLGLUCOSAMINYLTRANSFERASE-LIKE PROTEIN 1"/>
    <property type="match status" value="1"/>
</dbReference>
<dbReference type="Proteomes" id="UP000029614">
    <property type="component" value="Unassembled WGS sequence"/>
</dbReference>